<dbReference type="Proteomes" id="UP000185687">
    <property type="component" value="Unassembled WGS sequence"/>
</dbReference>
<dbReference type="SUPFAM" id="SSF56349">
    <property type="entry name" value="DNA breaking-rejoining enzymes"/>
    <property type="match status" value="1"/>
</dbReference>
<reference evidence="3 4" key="2">
    <citation type="submission" date="2017-01" db="EMBL/GenBank/DDBJ databases">
        <authorList>
            <person name="Mah S.A."/>
            <person name="Swanson W.J."/>
            <person name="Moy G.W."/>
            <person name="Vacquier V.D."/>
        </authorList>
    </citation>
    <scope>NUCLEOTIDE SEQUENCE [LARGE SCALE GENOMIC DNA]</scope>
    <source>
        <strain evidence="3 4">CGMCC 1.8909</strain>
    </source>
</reference>
<geneLocation type="plasmid" evidence="2">
    <name>unnamed2</name>
</geneLocation>
<dbReference type="Gene3D" id="1.10.443.10">
    <property type="entry name" value="Intergrase catalytic core"/>
    <property type="match status" value="1"/>
</dbReference>
<proteinExistence type="predicted"/>
<dbReference type="InterPro" id="IPR013762">
    <property type="entry name" value="Integrase-like_cat_sf"/>
</dbReference>
<evidence type="ECO:0000256" key="1">
    <source>
        <dbReference type="ARBA" id="ARBA00023172"/>
    </source>
</evidence>
<dbReference type="EMBL" id="CP019329">
    <property type="protein sequence ID" value="APX98525.1"/>
    <property type="molecule type" value="Genomic_DNA"/>
</dbReference>
<evidence type="ECO:0000313" key="5">
    <source>
        <dbReference type="Proteomes" id="UP000187321"/>
    </source>
</evidence>
<dbReference type="GO" id="GO:0015074">
    <property type="term" value="P:DNA integration"/>
    <property type="evidence" value="ECO:0007669"/>
    <property type="project" value="InterPro"/>
</dbReference>
<dbReference type="GeneID" id="30957798"/>
<dbReference type="OrthoDB" id="303624at2157"/>
<gene>
    <name evidence="2" type="ORF">BB347_17605</name>
    <name evidence="3" type="ORF">SAMN05421809_3873</name>
</gene>
<name>A0A1N7GBH9_9EURY</name>
<organism evidence="3 4">
    <name type="scientific">Natronorubrum daqingense</name>
    <dbReference type="NCBI Taxonomy" id="588898"/>
    <lineage>
        <taxon>Archaea</taxon>
        <taxon>Methanobacteriati</taxon>
        <taxon>Methanobacteriota</taxon>
        <taxon>Stenosarchaea group</taxon>
        <taxon>Halobacteria</taxon>
        <taxon>Halobacteriales</taxon>
        <taxon>Natrialbaceae</taxon>
        <taxon>Natronorubrum</taxon>
    </lineage>
</organism>
<accession>A0A1N7GBH9</accession>
<reference evidence="2 5" key="1">
    <citation type="submission" date="2017-01" db="EMBL/GenBank/DDBJ databases">
        <title>Complete genome sequence of Haloterrigena daqingensis type strain (JX313T).</title>
        <authorList>
            <person name="Shuang W."/>
        </authorList>
    </citation>
    <scope>NUCLEOTIDE SEQUENCE [LARGE SCALE GENOMIC DNA]</scope>
    <source>
        <strain evidence="5">JX313</strain>
        <strain evidence="2">JX313T</strain>
        <plasmid evidence="5">Plasmid unnamed2</plasmid>
        <plasmid evidence="2">unnamed2</plasmid>
    </source>
</reference>
<dbReference type="AlphaFoldDB" id="A0A1N7GBH9"/>
<dbReference type="GO" id="GO:0003677">
    <property type="term" value="F:DNA binding"/>
    <property type="evidence" value="ECO:0007669"/>
    <property type="project" value="InterPro"/>
</dbReference>
<sequence length="424" mass="48681">MTGQQEQINWSRKSLEELQSLWNTEIEPDLARDGLDLDDRPTYQEITDAGYSGIAYALREHHDLTLAQFLATVGYGSRTDDEGFPWDIDDETTIRELELYLETNLRRKGRAESTISSKRSRLARYVRTYATQHDSADIVARVRADDDPRREEKQRVRAVFDTFDVDLESSESKYKHLTDVRLFYGWLAADRDAAYNPALGAPHEHRWSEDTPDAEERDPAALEAAHIRALVDACESIDEHLLVIGACAWGLRRGEIAALSIDQFRPLTEDGQFDFQADDPHIVFGERKNGPGRVTVHYGLETLVDRWSQLSEREGWDGSLFPSSHSESGHVNPNTITARFKRLAERADIRLRGDTPTPQYGRRFWYRTYLEAVQRLSRQVQAIADEQGSDDEQVVVENYLGEEEARKQRREYMEERLSVAFGPT</sequence>
<dbReference type="GO" id="GO:0006310">
    <property type="term" value="P:DNA recombination"/>
    <property type="evidence" value="ECO:0007669"/>
    <property type="project" value="UniProtKB-KW"/>
</dbReference>
<keyword evidence="1" id="KW-0233">DNA recombination</keyword>
<keyword evidence="2" id="KW-0614">Plasmid</keyword>
<keyword evidence="4" id="KW-1185">Reference proteome</keyword>
<dbReference type="EMBL" id="FTNP01000011">
    <property type="protein sequence ID" value="SIS09876.1"/>
    <property type="molecule type" value="Genomic_DNA"/>
</dbReference>
<dbReference type="KEGG" id="hda:BB347_17605"/>
<evidence type="ECO:0000313" key="3">
    <source>
        <dbReference type="EMBL" id="SIS09876.1"/>
    </source>
</evidence>
<evidence type="ECO:0000313" key="4">
    <source>
        <dbReference type="Proteomes" id="UP000185687"/>
    </source>
</evidence>
<evidence type="ECO:0000313" key="2">
    <source>
        <dbReference type="EMBL" id="APX98525.1"/>
    </source>
</evidence>
<dbReference type="Proteomes" id="UP000187321">
    <property type="component" value="Plasmid unnamed2"/>
</dbReference>
<protein>
    <submittedName>
        <fullName evidence="3">Site-specific recombinase XerD</fullName>
    </submittedName>
</protein>
<dbReference type="RefSeq" id="WP_076584428.1">
    <property type="nucleotide sequence ID" value="NZ_CP019329.1"/>
</dbReference>
<dbReference type="InterPro" id="IPR011010">
    <property type="entry name" value="DNA_brk_join_enz"/>
</dbReference>